<dbReference type="RefSeq" id="WP_168922874.1">
    <property type="nucleotide sequence ID" value="NZ_CP051461.1"/>
</dbReference>
<accession>A0A6H2HBU0</accession>
<feature type="compositionally biased region" description="Acidic residues" evidence="1">
    <location>
        <begin position="24"/>
        <end position="37"/>
    </location>
</feature>
<sequence length="73" mass="8061">MRGQLQPTERRLYKIESSKSSDSPESDGNDNDNDNDNDDSKTSVRGLIGLNRHSCNKNFVLLLNAGLPSQALL</sequence>
<proteinExistence type="predicted"/>
<feature type="compositionally biased region" description="Basic and acidic residues" evidence="1">
    <location>
        <begin position="8"/>
        <end position="19"/>
    </location>
</feature>
<evidence type="ECO:0000313" key="3">
    <source>
        <dbReference type="Proteomes" id="UP000502041"/>
    </source>
</evidence>
<dbReference type="AlphaFoldDB" id="A0A6H2HBU0"/>
<organism evidence="2 3">
    <name type="scientific">Polaromonas vacuolata</name>
    <dbReference type="NCBI Taxonomy" id="37448"/>
    <lineage>
        <taxon>Bacteria</taxon>
        <taxon>Pseudomonadati</taxon>
        <taxon>Pseudomonadota</taxon>
        <taxon>Betaproteobacteria</taxon>
        <taxon>Burkholderiales</taxon>
        <taxon>Comamonadaceae</taxon>
        <taxon>Polaromonas</taxon>
    </lineage>
</organism>
<protein>
    <submittedName>
        <fullName evidence="2">Uncharacterized protein</fullName>
    </submittedName>
</protein>
<gene>
    <name evidence="2" type="ORF">HC248_02673</name>
</gene>
<dbReference type="EMBL" id="CP051461">
    <property type="protein sequence ID" value="QJC57348.1"/>
    <property type="molecule type" value="Genomic_DNA"/>
</dbReference>
<evidence type="ECO:0000256" key="1">
    <source>
        <dbReference type="SAM" id="MobiDB-lite"/>
    </source>
</evidence>
<dbReference type="KEGG" id="pvac:HC248_02673"/>
<evidence type="ECO:0000313" key="2">
    <source>
        <dbReference type="EMBL" id="QJC57348.1"/>
    </source>
</evidence>
<feature type="region of interest" description="Disordered" evidence="1">
    <location>
        <begin position="1"/>
        <end position="44"/>
    </location>
</feature>
<keyword evidence="3" id="KW-1185">Reference proteome</keyword>
<dbReference type="Proteomes" id="UP000502041">
    <property type="component" value="Chromosome"/>
</dbReference>
<reference evidence="2 3" key="1">
    <citation type="submission" date="2020-04" db="EMBL/GenBank/DDBJ databases">
        <title>Complete genome of a Psychrophilic, Marine, Gas Vacuolate Bacterium Polaromonas vacuolata KCTC 22033T.</title>
        <authorList>
            <person name="Hwang K."/>
            <person name="Kim K.M."/>
        </authorList>
    </citation>
    <scope>NUCLEOTIDE SEQUENCE [LARGE SCALE GENOMIC DNA]</scope>
    <source>
        <strain evidence="2 3">KCTC 22033</strain>
    </source>
</reference>
<name>A0A6H2HBU0_9BURK</name>